<organism evidence="2 3">
    <name type="scientific">Flaviramulus aquimarinus</name>
    <dbReference type="NCBI Taxonomy" id="1170456"/>
    <lineage>
        <taxon>Bacteria</taxon>
        <taxon>Pseudomonadati</taxon>
        <taxon>Bacteroidota</taxon>
        <taxon>Flavobacteriia</taxon>
        <taxon>Flavobacteriales</taxon>
        <taxon>Flavobacteriaceae</taxon>
        <taxon>Flaviramulus</taxon>
    </lineage>
</organism>
<evidence type="ECO:0000256" key="1">
    <source>
        <dbReference type="ARBA" id="ARBA00022729"/>
    </source>
</evidence>
<dbReference type="EMBL" id="BAABJH010000001">
    <property type="protein sequence ID" value="GAA4890178.1"/>
    <property type="molecule type" value="Genomic_DNA"/>
</dbReference>
<evidence type="ECO:0008006" key="4">
    <source>
        <dbReference type="Google" id="ProtNLM"/>
    </source>
</evidence>
<reference evidence="3" key="1">
    <citation type="journal article" date="2019" name="Int. J. Syst. Evol. Microbiol.">
        <title>The Global Catalogue of Microorganisms (GCM) 10K type strain sequencing project: providing services to taxonomists for standard genome sequencing and annotation.</title>
        <authorList>
            <consortium name="The Broad Institute Genomics Platform"/>
            <consortium name="The Broad Institute Genome Sequencing Center for Infectious Disease"/>
            <person name="Wu L."/>
            <person name="Ma J."/>
        </authorList>
    </citation>
    <scope>NUCLEOTIDE SEQUENCE [LARGE SCALE GENOMIC DNA]</scope>
    <source>
        <strain evidence="3">JCM 18274</strain>
    </source>
</reference>
<accession>A0ABP9EYF4</accession>
<keyword evidence="1" id="KW-0732">Signal</keyword>
<gene>
    <name evidence="2" type="ORF">GCM10023311_12960</name>
</gene>
<dbReference type="Proteomes" id="UP001500433">
    <property type="component" value="Unassembled WGS sequence"/>
</dbReference>
<proteinExistence type="predicted"/>
<name>A0ABP9EYF4_9FLAO</name>
<sequence>MKKIIYIVLLLFVFNFGYGQTTLTAGDIAFIGYNADNPDEFSFVLLTDVTNTTTINFTDNGWQNSGSFRNNEGVLTWEATSDLTCGTEIVITDINSNNYSATSGTATETNNGFSLSISGDQILAYQGTIASPTFIAAIHFATSTPTGWTNATSSNTSAIPAGLTNGVDAIYAGNFDNGQYDCSVTTNTPYILAAVNDSNNWNVANNPRFTLTNTCSFTCNPCLSTVTWNGSWSGARDLTTEVIIAANYNTSAGDFQACSLTVNAGVTLTVDNNSFIEVENDVVVNGTLIVQTEGNFVQNGDLGAFTVNVGGVARVNKQTPVKAAWYYYTYWSSPVLGETIGDAFPSAPTDRRFWFNAANFVDNNGDDIDDNDDDWQIAGGGDTMTPGVGYAATESEFHIPGATGTASFEGDFNTGDVPVSIALNAMNTGVNWNFIGNPYASAIDFVAFHTANSSVVDGVAYLWSQASPPDEGNLGNEDQNFNLNDYATFTVGTGGVAGGVAGKIPTGNIASAQGFFIPALSTGTVTFTNAMRLADDTSNGQFFKSTRTKKSNANTNFENKLWIDLTSDNGIFNQVLIGYVDGATDQNDGMSYDAPKLIPTDFAAALYTLADTDTVKYVIQGKNINSIDENEIIKLGFITNVEVPTEYTLSLAQIEGDFLTSNSIYLIDHLLNSSHNLSASNYTFTSEPDEFNDRFEIVFNEASLSIDDVALNSKSLKINELEDNHVQFTIANNLSIKSVSIYDLLGRQLYRFKGHSHLETYNLSNLRKSIYIAKVELSNGATITKKALKR</sequence>
<protein>
    <recommendedName>
        <fullName evidence="4">T9SS type A sorting domain-containing protein</fullName>
    </recommendedName>
</protein>
<evidence type="ECO:0000313" key="3">
    <source>
        <dbReference type="Proteomes" id="UP001500433"/>
    </source>
</evidence>
<comment type="caution">
    <text evidence="2">The sequence shown here is derived from an EMBL/GenBank/DDBJ whole genome shotgun (WGS) entry which is preliminary data.</text>
</comment>
<dbReference type="InterPro" id="IPR026444">
    <property type="entry name" value="Secre_tail"/>
</dbReference>
<dbReference type="RefSeq" id="WP_345273247.1">
    <property type="nucleotide sequence ID" value="NZ_BAABJH010000001.1"/>
</dbReference>
<evidence type="ECO:0000313" key="2">
    <source>
        <dbReference type="EMBL" id="GAA4890178.1"/>
    </source>
</evidence>
<keyword evidence="3" id="KW-1185">Reference proteome</keyword>
<dbReference type="NCBIfam" id="TIGR04183">
    <property type="entry name" value="Por_Secre_tail"/>
    <property type="match status" value="1"/>
</dbReference>